<dbReference type="InterPro" id="IPR036286">
    <property type="entry name" value="LexA/Signal_pep-like_sf"/>
</dbReference>
<dbReference type="RefSeq" id="WP_160659798.1">
    <property type="nucleotide sequence ID" value="NZ_BAABDV010000001.1"/>
</dbReference>
<dbReference type="Pfam" id="PF13560">
    <property type="entry name" value="HTH_31"/>
    <property type="match status" value="1"/>
</dbReference>
<dbReference type="CDD" id="cd00093">
    <property type="entry name" value="HTH_XRE"/>
    <property type="match status" value="1"/>
</dbReference>
<evidence type="ECO:0000256" key="1">
    <source>
        <dbReference type="ARBA" id="ARBA00023015"/>
    </source>
</evidence>
<dbReference type="InterPro" id="IPR015927">
    <property type="entry name" value="Peptidase_S24_S26A/B/C"/>
</dbReference>
<evidence type="ECO:0000256" key="3">
    <source>
        <dbReference type="ARBA" id="ARBA00023163"/>
    </source>
</evidence>
<dbReference type="OrthoDB" id="528805at2"/>
<keyword evidence="1" id="KW-0805">Transcription regulation</keyword>
<dbReference type="CDD" id="cd06529">
    <property type="entry name" value="S24_LexA-like"/>
    <property type="match status" value="1"/>
</dbReference>
<organism evidence="5 6">
    <name type="scientific">Qipengyuania pelagi</name>
    <dbReference type="NCBI Taxonomy" id="994320"/>
    <lineage>
        <taxon>Bacteria</taxon>
        <taxon>Pseudomonadati</taxon>
        <taxon>Pseudomonadota</taxon>
        <taxon>Alphaproteobacteria</taxon>
        <taxon>Sphingomonadales</taxon>
        <taxon>Erythrobacteraceae</taxon>
        <taxon>Qipengyuania</taxon>
    </lineage>
</organism>
<evidence type="ECO:0000313" key="6">
    <source>
        <dbReference type="Proteomes" id="UP000430272"/>
    </source>
</evidence>
<dbReference type="AlphaFoldDB" id="A0A844Y778"/>
<gene>
    <name evidence="5" type="ORF">GRI47_02475</name>
</gene>
<evidence type="ECO:0000256" key="2">
    <source>
        <dbReference type="ARBA" id="ARBA00023125"/>
    </source>
</evidence>
<dbReference type="SUPFAM" id="SSF51306">
    <property type="entry name" value="LexA/Signal peptidase"/>
    <property type="match status" value="1"/>
</dbReference>
<dbReference type="InterPro" id="IPR010982">
    <property type="entry name" value="Lambda_DNA-bd_dom_sf"/>
</dbReference>
<keyword evidence="3" id="KW-0804">Transcription</keyword>
<dbReference type="PANTHER" id="PTHR40661">
    <property type="match status" value="1"/>
</dbReference>
<name>A0A844Y778_9SPHN</name>
<feature type="domain" description="HTH cro/C1-type" evidence="4">
    <location>
        <begin position="20"/>
        <end position="77"/>
    </location>
</feature>
<evidence type="ECO:0000259" key="4">
    <source>
        <dbReference type="SMART" id="SM00530"/>
    </source>
</evidence>
<keyword evidence="6" id="KW-1185">Reference proteome</keyword>
<evidence type="ECO:0000313" key="5">
    <source>
        <dbReference type="EMBL" id="MXO52872.1"/>
    </source>
</evidence>
<dbReference type="PANTHER" id="PTHR40661:SF3">
    <property type="entry name" value="FELS-1 PROPHAGE TRANSCRIPTIONAL REGULATOR"/>
    <property type="match status" value="1"/>
</dbReference>
<dbReference type="InterPro" id="IPR039418">
    <property type="entry name" value="LexA-like"/>
</dbReference>
<dbReference type="Pfam" id="PF00717">
    <property type="entry name" value="Peptidase_S24"/>
    <property type="match status" value="1"/>
</dbReference>
<dbReference type="SUPFAM" id="SSF47413">
    <property type="entry name" value="lambda repressor-like DNA-binding domains"/>
    <property type="match status" value="1"/>
</dbReference>
<dbReference type="Proteomes" id="UP000430272">
    <property type="component" value="Unassembled WGS sequence"/>
</dbReference>
<keyword evidence="2" id="KW-0238">DNA-binding</keyword>
<proteinExistence type="predicted"/>
<dbReference type="GO" id="GO:0003677">
    <property type="term" value="F:DNA binding"/>
    <property type="evidence" value="ECO:0007669"/>
    <property type="project" value="UniProtKB-KW"/>
</dbReference>
<comment type="caution">
    <text evidence="5">The sequence shown here is derived from an EMBL/GenBank/DDBJ whole genome shotgun (WGS) entry which is preliminary data.</text>
</comment>
<sequence>MDLQDPLDRFEPEERYARARLAGIVKDQGHTLSALARLIGRNPAYLHQYLNRGSPRHLDEPDLLRIAEFLGVDRDTIGTRTIAQPSRNLAGGARIDGFVSVPRLPLEASAGPGSYGAEEISYDSFQFSKRWLREMGLEGADLSAIRVEGDSMDPLLKSGDEIFVDRTRRTGEGIFVVRIGEALHVKQVQASAPGRIALVSANEAYAPIDLAREEVEVIGRVVWKGGRM</sequence>
<dbReference type="Gene3D" id="2.10.109.10">
    <property type="entry name" value="Umud Fragment, subunit A"/>
    <property type="match status" value="1"/>
</dbReference>
<dbReference type="EMBL" id="WTYD01000001">
    <property type="protein sequence ID" value="MXO52872.1"/>
    <property type="molecule type" value="Genomic_DNA"/>
</dbReference>
<dbReference type="InterPro" id="IPR001387">
    <property type="entry name" value="Cro/C1-type_HTH"/>
</dbReference>
<dbReference type="SMART" id="SM00530">
    <property type="entry name" value="HTH_XRE"/>
    <property type="match status" value="1"/>
</dbReference>
<accession>A0A844Y778</accession>
<reference evidence="5 6" key="1">
    <citation type="submission" date="2019-12" db="EMBL/GenBank/DDBJ databases">
        <title>Genomic-based taxomic classification of the family Erythrobacteraceae.</title>
        <authorList>
            <person name="Xu L."/>
        </authorList>
    </citation>
    <scope>NUCLEOTIDE SEQUENCE [LARGE SCALE GENOMIC DNA]</scope>
    <source>
        <strain evidence="5 6">JCM 17468</strain>
    </source>
</reference>
<protein>
    <submittedName>
        <fullName evidence="5">Transcriptional regulator</fullName>
    </submittedName>
</protein>